<dbReference type="InterPro" id="IPR015424">
    <property type="entry name" value="PyrdxlP-dep_Trfase"/>
</dbReference>
<feature type="domain" description="Aminotransferase class I/classII large" evidence="2">
    <location>
        <begin position="59"/>
        <end position="374"/>
    </location>
</feature>
<dbReference type="InterPro" id="IPR015421">
    <property type="entry name" value="PyrdxlP-dep_Trfase_major"/>
</dbReference>
<name>A0A537LUA9_9BACT</name>
<accession>A0A537LUA9</accession>
<dbReference type="GO" id="GO:0008483">
    <property type="term" value="F:transaminase activity"/>
    <property type="evidence" value="ECO:0007669"/>
    <property type="project" value="UniProtKB-KW"/>
</dbReference>
<comment type="similarity">
    <text evidence="1">Belongs to the class-I pyridoxal-phosphate-dependent aminotransferase family.</text>
</comment>
<dbReference type="PROSITE" id="PS00105">
    <property type="entry name" value="AA_TRANSFER_CLASS_1"/>
    <property type="match status" value="1"/>
</dbReference>
<dbReference type="InterPro" id="IPR004838">
    <property type="entry name" value="NHTrfase_class1_PyrdxlP-BS"/>
</dbReference>
<dbReference type="PANTHER" id="PTHR43510:SF1">
    <property type="entry name" value="AMINOTRANSFERASE FUNCTION, HYPOTHETICAL (EUROFUNG)"/>
    <property type="match status" value="1"/>
</dbReference>
<dbReference type="PANTHER" id="PTHR43510">
    <property type="entry name" value="AMINOTRANSFERASE FUNCTION, HYPOTHETICAL (EUROFUNG)"/>
    <property type="match status" value="1"/>
</dbReference>
<evidence type="ECO:0000313" key="3">
    <source>
        <dbReference type="EMBL" id="TMJ11594.1"/>
    </source>
</evidence>
<dbReference type="EC" id="2.6.1.-" evidence="1"/>
<comment type="cofactor">
    <cofactor evidence="1">
        <name>pyridoxal 5'-phosphate</name>
        <dbReference type="ChEBI" id="CHEBI:597326"/>
    </cofactor>
</comment>
<proteinExistence type="inferred from homology"/>
<keyword evidence="1 3" id="KW-0032">Aminotransferase</keyword>
<dbReference type="InterPro" id="IPR004839">
    <property type="entry name" value="Aminotransferase_I/II_large"/>
</dbReference>
<keyword evidence="1 3" id="KW-0808">Transferase</keyword>
<sequence>MEIQSQKLSDFFNVGRDRGWDIEKQRWTVHMLINPEGLTFTLGEILPGGIPLDLRLEKSGSRYGYPPLREAIIRTQQYDLPVENVLVTSGTQHSNFLALMVALREGDEAIVEIPSWEQPRVLCQALNVNAKIIRRRPELGWKFDLDEMASMASPKVKVIYICHPNNPTGAVLTADELKAVCEIAGRHGAYVISDEIYKGLEWTGKPTPSVANHYERGVSTSSLSKTLGMGGLRLGWLATQDRGFLERCMEFKYYISLHQQSRLDETVAFAALQPSRYRELIDRTMKAARVNFAIVSEWMATHGTFHWVAPQGAFLSFPRYDLGIPSWDMCLRLLDAPYRTYLVPGSCYGYEGYVRLGFGPGTPAETIRAGLDQIDRFVADFKAGKITAGPAVTSRRSA</sequence>
<dbReference type="InterPro" id="IPR015422">
    <property type="entry name" value="PyrdxlP-dep_Trfase_small"/>
</dbReference>
<evidence type="ECO:0000313" key="4">
    <source>
        <dbReference type="Proteomes" id="UP000315217"/>
    </source>
</evidence>
<evidence type="ECO:0000256" key="1">
    <source>
        <dbReference type="RuleBase" id="RU000481"/>
    </source>
</evidence>
<gene>
    <name evidence="3" type="ORF">E6G98_04645</name>
</gene>
<dbReference type="EMBL" id="VBAI01000057">
    <property type="protein sequence ID" value="TMJ11594.1"/>
    <property type="molecule type" value="Genomic_DNA"/>
</dbReference>
<dbReference type="CDD" id="cd00609">
    <property type="entry name" value="AAT_like"/>
    <property type="match status" value="1"/>
</dbReference>
<dbReference type="SUPFAM" id="SSF53383">
    <property type="entry name" value="PLP-dependent transferases"/>
    <property type="match status" value="1"/>
</dbReference>
<dbReference type="Gene3D" id="3.40.640.10">
    <property type="entry name" value="Type I PLP-dependent aspartate aminotransferase-like (Major domain)"/>
    <property type="match status" value="1"/>
</dbReference>
<dbReference type="GO" id="GO:0030170">
    <property type="term" value="F:pyridoxal phosphate binding"/>
    <property type="evidence" value="ECO:0007669"/>
    <property type="project" value="InterPro"/>
</dbReference>
<dbReference type="Gene3D" id="3.90.1150.10">
    <property type="entry name" value="Aspartate Aminotransferase, domain 1"/>
    <property type="match status" value="1"/>
</dbReference>
<dbReference type="Proteomes" id="UP000315217">
    <property type="component" value="Unassembled WGS sequence"/>
</dbReference>
<comment type="caution">
    <text evidence="3">The sequence shown here is derived from an EMBL/GenBank/DDBJ whole genome shotgun (WGS) entry which is preliminary data.</text>
</comment>
<reference evidence="3 4" key="1">
    <citation type="journal article" date="2019" name="Nat. Microbiol.">
        <title>Mediterranean grassland soil C-N compound turnover is dependent on rainfall and depth, and is mediated by genomically divergent microorganisms.</title>
        <authorList>
            <person name="Diamond S."/>
            <person name="Andeer P.F."/>
            <person name="Li Z."/>
            <person name="Crits-Christoph A."/>
            <person name="Burstein D."/>
            <person name="Anantharaman K."/>
            <person name="Lane K.R."/>
            <person name="Thomas B.C."/>
            <person name="Pan C."/>
            <person name="Northen T.R."/>
            <person name="Banfield J.F."/>
        </authorList>
    </citation>
    <scope>NUCLEOTIDE SEQUENCE [LARGE SCALE GENOMIC DNA]</scope>
    <source>
        <strain evidence="3">NP_1</strain>
    </source>
</reference>
<dbReference type="Pfam" id="PF00155">
    <property type="entry name" value="Aminotran_1_2"/>
    <property type="match status" value="1"/>
</dbReference>
<organism evidence="3 4">
    <name type="scientific">Candidatus Segetimicrobium genomatis</name>
    <dbReference type="NCBI Taxonomy" id="2569760"/>
    <lineage>
        <taxon>Bacteria</taxon>
        <taxon>Bacillati</taxon>
        <taxon>Candidatus Sysuimicrobiota</taxon>
        <taxon>Candidatus Sysuimicrobiia</taxon>
        <taxon>Candidatus Sysuimicrobiales</taxon>
        <taxon>Candidatus Segetimicrobiaceae</taxon>
        <taxon>Candidatus Segetimicrobium</taxon>
    </lineage>
</organism>
<dbReference type="AlphaFoldDB" id="A0A537LUA9"/>
<evidence type="ECO:0000259" key="2">
    <source>
        <dbReference type="Pfam" id="PF00155"/>
    </source>
</evidence>
<protein>
    <recommendedName>
        <fullName evidence="1">Aminotransferase</fullName>
        <ecNumber evidence="1">2.6.1.-</ecNumber>
    </recommendedName>
</protein>